<organism evidence="2 3">
    <name type="scientific">Trichophyton soudanense CBS 452.61</name>
    <dbReference type="NCBI Taxonomy" id="1215331"/>
    <lineage>
        <taxon>Eukaryota</taxon>
        <taxon>Fungi</taxon>
        <taxon>Dikarya</taxon>
        <taxon>Ascomycota</taxon>
        <taxon>Pezizomycotina</taxon>
        <taxon>Eurotiomycetes</taxon>
        <taxon>Eurotiomycetidae</taxon>
        <taxon>Onygenales</taxon>
        <taxon>Arthrodermataceae</taxon>
        <taxon>Trichophyton</taxon>
    </lineage>
</organism>
<evidence type="ECO:0000256" key="1">
    <source>
        <dbReference type="SAM" id="MobiDB-lite"/>
    </source>
</evidence>
<keyword evidence="3" id="KW-1185">Reference proteome</keyword>
<gene>
    <name evidence="2" type="ORF">H105_03541</name>
</gene>
<dbReference type="AlphaFoldDB" id="A0A022XWG3"/>
<proteinExistence type="predicted"/>
<feature type="non-terminal residue" evidence="2">
    <location>
        <position position="1"/>
    </location>
</feature>
<sequence>ETLVASRVVASFSRAERCQRRGVLPRGPTAVAARGTSRDGGRRTFSSCCWPCASLTPCLSGRSSSQTSSSSRSSPHGGLLLAGTVALGLHGYASPTPEEQKQREKKKRERQDGKERKMREVLAADIWAFCRNGSIGCGRRFTCTSLRPSTKP</sequence>
<evidence type="ECO:0000313" key="2">
    <source>
        <dbReference type="EMBL" id="EZF74869.1"/>
    </source>
</evidence>
<protein>
    <submittedName>
        <fullName evidence="2">Uncharacterized protein</fullName>
    </submittedName>
</protein>
<evidence type="ECO:0000313" key="3">
    <source>
        <dbReference type="Proteomes" id="UP000023623"/>
    </source>
</evidence>
<feature type="region of interest" description="Disordered" evidence="1">
    <location>
        <begin position="59"/>
        <end position="116"/>
    </location>
</feature>
<accession>A0A022XWG3</accession>
<dbReference type="Proteomes" id="UP000023623">
    <property type="component" value="Unassembled WGS sequence"/>
</dbReference>
<dbReference type="HOGENOM" id="CLU_1726752_0_0_1"/>
<feature type="compositionally biased region" description="Low complexity" evidence="1">
    <location>
        <begin position="60"/>
        <end position="91"/>
    </location>
</feature>
<reference evidence="2 3" key="1">
    <citation type="submission" date="2014-02" db="EMBL/GenBank/DDBJ databases">
        <title>The Genome Sequence of Trichophyton rubrum (morphotype soudanense) CBS 452.61.</title>
        <authorList>
            <consortium name="The Broad Institute Genomics Platform"/>
            <person name="Cuomo C.A."/>
            <person name="White T.C."/>
            <person name="Graser Y."/>
            <person name="Martinez-Rossi N."/>
            <person name="Heitman J."/>
            <person name="Young S.K."/>
            <person name="Zeng Q."/>
            <person name="Gargeya S."/>
            <person name="Abouelleil A."/>
            <person name="Alvarado L."/>
            <person name="Chapman S.B."/>
            <person name="Gainer-Dewar J."/>
            <person name="Goldberg J."/>
            <person name="Griggs A."/>
            <person name="Gujja S."/>
            <person name="Hansen M."/>
            <person name="Howarth C."/>
            <person name="Imamovic A."/>
            <person name="Larimer J."/>
            <person name="Martinez D."/>
            <person name="Murphy C."/>
            <person name="Pearson M.D."/>
            <person name="Persinoti G."/>
            <person name="Poon T."/>
            <person name="Priest M."/>
            <person name="Roberts A.D."/>
            <person name="Saif S."/>
            <person name="Shea T.D."/>
            <person name="Sykes S.N."/>
            <person name="Wortman J."/>
            <person name="Nusbaum C."/>
            <person name="Birren B."/>
        </authorList>
    </citation>
    <scope>NUCLEOTIDE SEQUENCE [LARGE SCALE GENOMIC DNA]</scope>
    <source>
        <strain evidence="2 3">CBS 452.61</strain>
    </source>
</reference>
<dbReference type="EMBL" id="KK208829">
    <property type="protein sequence ID" value="EZF74869.1"/>
    <property type="molecule type" value="Genomic_DNA"/>
</dbReference>
<name>A0A022XWG3_TRISD</name>